<organism evidence="1 2">
    <name type="scientific">Laceyella tengchongensis</name>
    <dbReference type="NCBI Taxonomy" id="574699"/>
    <lineage>
        <taxon>Bacteria</taxon>
        <taxon>Bacillati</taxon>
        <taxon>Bacillota</taxon>
        <taxon>Bacilli</taxon>
        <taxon>Bacillales</taxon>
        <taxon>Thermoactinomycetaceae</taxon>
        <taxon>Laceyella</taxon>
    </lineage>
</organism>
<name>A0AA45WRM6_9BACL</name>
<dbReference type="InterPro" id="IPR050084">
    <property type="entry name" value="NADPH_dep_7-cyano-7-deazaG_red"/>
</dbReference>
<dbReference type="EMBL" id="FXTU01000008">
    <property type="protein sequence ID" value="SMP32061.1"/>
    <property type="molecule type" value="Genomic_DNA"/>
</dbReference>
<gene>
    <name evidence="1" type="ORF">SAMN06265361_10889</name>
</gene>
<dbReference type="Proteomes" id="UP001157946">
    <property type="component" value="Unassembled WGS sequence"/>
</dbReference>
<dbReference type="GO" id="GO:0008616">
    <property type="term" value="P:tRNA queuosine(34) biosynthetic process"/>
    <property type="evidence" value="ECO:0007669"/>
    <property type="project" value="InterPro"/>
</dbReference>
<dbReference type="AlphaFoldDB" id="A0AA45WRM6"/>
<dbReference type="PANTHER" id="PTHR34354:SF1">
    <property type="entry name" value="NADPH-DEPENDENT 7-CYANO-7-DEAZAGUANINE REDUCTASE"/>
    <property type="match status" value="1"/>
</dbReference>
<dbReference type="Gene3D" id="3.30.1130.10">
    <property type="match status" value="1"/>
</dbReference>
<reference evidence="1" key="1">
    <citation type="submission" date="2017-05" db="EMBL/GenBank/DDBJ databases">
        <authorList>
            <person name="Varghese N."/>
            <person name="Submissions S."/>
        </authorList>
    </citation>
    <scope>NUCLEOTIDE SEQUENCE</scope>
    <source>
        <strain evidence="1">DSM 45262</strain>
    </source>
</reference>
<dbReference type="InterPro" id="IPR043133">
    <property type="entry name" value="GTP-CH-I_C/QueF"/>
</dbReference>
<accession>A0AA45WRM6</accession>
<protein>
    <submittedName>
        <fullName evidence="1">7-cyano-7-deazaguanine reductase</fullName>
    </submittedName>
</protein>
<dbReference type="PANTHER" id="PTHR34354">
    <property type="entry name" value="NADPH-DEPENDENT 7-CYANO-7-DEAZAGUANINE REDUCTASE"/>
    <property type="match status" value="1"/>
</dbReference>
<dbReference type="Pfam" id="PF14489">
    <property type="entry name" value="QueF"/>
    <property type="match status" value="1"/>
</dbReference>
<sequence length="157" mass="18935">MTYTKDRNLYPIQNQSRLTFYRRQSILKSINNQNSDTNYFVKITYPIFFGIPSITEPSKFYSIFINYVPDKKLIEKESLKQYLLSYQSYVDVHQNCIDIILKDLVNTYNPRYMEISFSSYHQKRFSVNPYVNYGKPETRWEQFAELRLTHLESFLSN</sequence>
<comment type="caution">
    <text evidence="1">The sequence shown here is derived from an EMBL/GenBank/DDBJ whole genome shotgun (WGS) entry which is preliminary data.</text>
</comment>
<dbReference type="SUPFAM" id="SSF55620">
    <property type="entry name" value="Tetrahydrobiopterin biosynthesis enzymes-like"/>
    <property type="match status" value="1"/>
</dbReference>
<evidence type="ECO:0000313" key="2">
    <source>
        <dbReference type="Proteomes" id="UP001157946"/>
    </source>
</evidence>
<keyword evidence="2" id="KW-1185">Reference proteome</keyword>
<evidence type="ECO:0000313" key="1">
    <source>
        <dbReference type="EMBL" id="SMP32061.1"/>
    </source>
</evidence>
<dbReference type="GO" id="GO:0033739">
    <property type="term" value="F:preQ1 synthase activity"/>
    <property type="evidence" value="ECO:0007669"/>
    <property type="project" value="InterPro"/>
</dbReference>
<dbReference type="InterPro" id="IPR029500">
    <property type="entry name" value="QueF"/>
</dbReference>
<proteinExistence type="predicted"/>